<dbReference type="Proteomes" id="UP001153269">
    <property type="component" value="Unassembled WGS sequence"/>
</dbReference>
<protein>
    <submittedName>
        <fullName evidence="2">Uncharacterized protein</fullName>
    </submittedName>
</protein>
<comment type="caution">
    <text evidence="2">The sequence shown here is derived from an EMBL/GenBank/DDBJ whole genome shotgun (WGS) entry which is preliminary data.</text>
</comment>
<keyword evidence="3" id="KW-1185">Reference proteome</keyword>
<dbReference type="AlphaFoldDB" id="A0A9N7ULY6"/>
<organism evidence="2 3">
    <name type="scientific">Pleuronectes platessa</name>
    <name type="common">European plaice</name>
    <dbReference type="NCBI Taxonomy" id="8262"/>
    <lineage>
        <taxon>Eukaryota</taxon>
        <taxon>Metazoa</taxon>
        <taxon>Chordata</taxon>
        <taxon>Craniata</taxon>
        <taxon>Vertebrata</taxon>
        <taxon>Euteleostomi</taxon>
        <taxon>Actinopterygii</taxon>
        <taxon>Neopterygii</taxon>
        <taxon>Teleostei</taxon>
        <taxon>Neoteleostei</taxon>
        <taxon>Acanthomorphata</taxon>
        <taxon>Carangaria</taxon>
        <taxon>Pleuronectiformes</taxon>
        <taxon>Pleuronectoidei</taxon>
        <taxon>Pleuronectidae</taxon>
        <taxon>Pleuronectes</taxon>
    </lineage>
</organism>
<evidence type="ECO:0000313" key="2">
    <source>
        <dbReference type="EMBL" id="CAB1433236.1"/>
    </source>
</evidence>
<sequence>MRSVQKQLLCSPALSVRAGWQTHRCSWLREHQHVIVAAAAESVNVPRGGLWTECEKERQCISMILNLTLLQQGYSLWQHVFSSHPPSPPWRLSTRSEEATL</sequence>
<accession>A0A9N7ULY6</accession>
<reference evidence="2" key="1">
    <citation type="submission" date="2020-03" db="EMBL/GenBank/DDBJ databases">
        <authorList>
            <person name="Weist P."/>
        </authorList>
    </citation>
    <scope>NUCLEOTIDE SEQUENCE</scope>
</reference>
<feature type="region of interest" description="Disordered" evidence="1">
    <location>
        <begin position="82"/>
        <end position="101"/>
    </location>
</feature>
<evidence type="ECO:0000313" key="3">
    <source>
        <dbReference type="Proteomes" id="UP001153269"/>
    </source>
</evidence>
<name>A0A9N7ULY6_PLEPL</name>
<gene>
    <name evidence="2" type="ORF">PLEPLA_LOCUS21325</name>
</gene>
<proteinExistence type="predicted"/>
<dbReference type="EMBL" id="CADEAL010001537">
    <property type="protein sequence ID" value="CAB1433236.1"/>
    <property type="molecule type" value="Genomic_DNA"/>
</dbReference>
<evidence type="ECO:0000256" key="1">
    <source>
        <dbReference type="SAM" id="MobiDB-lite"/>
    </source>
</evidence>